<dbReference type="GO" id="GO:0004177">
    <property type="term" value="F:aminopeptidase activity"/>
    <property type="evidence" value="ECO:0007669"/>
    <property type="project" value="UniProtKB-KW"/>
</dbReference>
<evidence type="ECO:0000313" key="2">
    <source>
        <dbReference type="Proteomes" id="UP000234767"/>
    </source>
</evidence>
<sequence>MQEQLELFGRQVGNGDDVLSVKRVGHSASFLQFGKNPAEAGFYETTTDAPRRAVRAKRAGRALRRMGRLKSV</sequence>
<keyword evidence="1" id="KW-0031">Aminopeptidase</keyword>
<evidence type="ECO:0000313" key="1">
    <source>
        <dbReference type="EMBL" id="PLA40594.1"/>
    </source>
</evidence>
<accession>A0A2I1XD89</accession>
<organism evidence="1 2">
    <name type="scientific">Neisseria sicca</name>
    <dbReference type="NCBI Taxonomy" id="490"/>
    <lineage>
        <taxon>Bacteria</taxon>
        <taxon>Pseudomonadati</taxon>
        <taxon>Pseudomonadota</taxon>
        <taxon>Betaproteobacteria</taxon>
        <taxon>Neisseriales</taxon>
        <taxon>Neisseriaceae</taxon>
        <taxon>Neisseria</taxon>
    </lineage>
</organism>
<protein>
    <submittedName>
        <fullName evidence="1">Methionine aminopeptidase</fullName>
    </submittedName>
</protein>
<name>A0A2I1XD89_NEISI</name>
<dbReference type="EMBL" id="PKJO01000004">
    <property type="protein sequence ID" value="PLA40594.1"/>
    <property type="molecule type" value="Genomic_DNA"/>
</dbReference>
<comment type="caution">
    <text evidence="1">The sequence shown here is derived from an EMBL/GenBank/DDBJ whole genome shotgun (WGS) entry which is preliminary data.</text>
</comment>
<keyword evidence="1" id="KW-0645">Protease</keyword>
<dbReference type="AlphaFoldDB" id="A0A2I1XD89"/>
<gene>
    <name evidence="1" type="ORF">CYK00_04985</name>
</gene>
<reference evidence="1 2" key="1">
    <citation type="submission" date="2017-12" db="EMBL/GenBank/DDBJ databases">
        <title>Phylogenetic diversity of female urinary microbiome.</title>
        <authorList>
            <person name="Thomas-White K."/>
            <person name="Wolfe A.J."/>
        </authorList>
    </citation>
    <scope>NUCLEOTIDE SEQUENCE [LARGE SCALE GENOMIC DNA]</scope>
    <source>
        <strain evidence="1 2">UMB0321</strain>
    </source>
</reference>
<proteinExistence type="predicted"/>
<dbReference type="Proteomes" id="UP000234767">
    <property type="component" value="Unassembled WGS sequence"/>
</dbReference>
<keyword evidence="1" id="KW-0378">Hydrolase</keyword>